<dbReference type="OrthoDB" id="10388674at2759"/>
<gene>
    <name evidence="1" type="ORF">GSOID_T00003189001</name>
</gene>
<evidence type="ECO:0000313" key="1">
    <source>
        <dbReference type="EMBL" id="CBY07834.1"/>
    </source>
</evidence>
<reference evidence="1" key="1">
    <citation type="journal article" date="2010" name="Science">
        <title>Plasticity of animal genome architecture unmasked by rapid evolution of a pelagic tunicate.</title>
        <authorList>
            <person name="Denoeud F."/>
            <person name="Henriet S."/>
            <person name="Mungpakdee S."/>
            <person name="Aury J.M."/>
            <person name="Da Silva C."/>
            <person name="Brinkmann H."/>
            <person name="Mikhaleva J."/>
            <person name="Olsen L.C."/>
            <person name="Jubin C."/>
            <person name="Canestro C."/>
            <person name="Bouquet J.M."/>
            <person name="Danks G."/>
            <person name="Poulain J."/>
            <person name="Campsteijn C."/>
            <person name="Adamski M."/>
            <person name="Cross I."/>
            <person name="Yadetie F."/>
            <person name="Muffato M."/>
            <person name="Louis A."/>
            <person name="Butcher S."/>
            <person name="Tsagkogeorga G."/>
            <person name="Konrad A."/>
            <person name="Singh S."/>
            <person name="Jensen M.F."/>
            <person name="Cong E.H."/>
            <person name="Eikeseth-Otteraa H."/>
            <person name="Noel B."/>
            <person name="Anthouard V."/>
            <person name="Porcel B.M."/>
            <person name="Kachouri-Lafond R."/>
            <person name="Nishino A."/>
            <person name="Ugolini M."/>
            <person name="Chourrout P."/>
            <person name="Nishida H."/>
            <person name="Aasland R."/>
            <person name="Huzurbazar S."/>
            <person name="Westhof E."/>
            <person name="Delsuc F."/>
            <person name="Lehrach H."/>
            <person name="Reinhardt R."/>
            <person name="Weissenbach J."/>
            <person name="Roy S.W."/>
            <person name="Artiguenave F."/>
            <person name="Postlethwait J.H."/>
            <person name="Manak J.R."/>
            <person name="Thompson E.M."/>
            <person name="Jaillon O."/>
            <person name="Du Pasquier L."/>
            <person name="Boudinot P."/>
            <person name="Liberles D.A."/>
            <person name="Volff J.N."/>
            <person name="Philippe H."/>
            <person name="Lenhard B."/>
            <person name="Roest Crollius H."/>
            <person name="Wincker P."/>
            <person name="Chourrout D."/>
        </authorList>
    </citation>
    <scope>NUCLEOTIDE SEQUENCE [LARGE SCALE GENOMIC DNA]</scope>
</reference>
<dbReference type="Proteomes" id="UP000001307">
    <property type="component" value="Unassembled WGS sequence"/>
</dbReference>
<accession>E4X6V8</accession>
<name>E4X6V8_OIKDI</name>
<sequence length="208" mass="24299">MKVLETIPPNNEFTAKYPSPLYPQKVGRDAVHFSPELGCWFTLKIRESQRYFTLQAKFYETDHDPFKMNKPCRFKLKKRFLPVNIIVTKEKAFSSEFEHMAESVEELSRELLADVQFEDQFATVIVPMNNSYDLPLLLFGESREDRLWKNPQAHIVFYKIGEALATEAGLTKTLSANEYFQNKMMAAHLSRSFKKINLEECRCHDCTL</sequence>
<keyword evidence="2" id="KW-1185">Reference proteome</keyword>
<evidence type="ECO:0000313" key="2">
    <source>
        <dbReference type="Proteomes" id="UP000001307"/>
    </source>
</evidence>
<protein>
    <submittedName>
        <fullName evidence="1">Uncharacterized protein</fullName>
    </submittedName>
</protein>
<dbReference type="AlphaFoldDB" id="E4X6V8"/>
<proteinExistence type="predicted"/>
<dbReference type="EMBL" id="FN653027">
    <property type="protein sequence ID" value="CBY07834.1"/>
    <property type="molecule type" value="Genomic_DNA"/>
</dbReference>
<dbReference type="InParanoid" id="E4X6V8"/>
<organism evidence="1">
    <name type="scientific">Oikopleura dioica</name>
    <name type="common">Tunicate</name>
    <dbReference type="NCBI Taxonomy" id="34765"/>
    <lineage>
        <taxon>Eukaryota</taxon>
        <taxon>Metazoa</taxon>
        <taxon>Chordata</taxon>
        <taxon>Tunicata</taxon>
        <taxon>Appendicularia</taxon>
        <taxon>Copelata</taxon>
        <taxon>Oikopleuridae</taxon>
        <taxon>Oikopleura</taxon>
    </lineage>
</organism>